<comment type="caution">
    <text evidence="2">The sequence shown here is derived from an EMBL/GenBank/DDBJ whole genome shotgun (WGS) entry which is preliminary data.</text>
</comment>
<dbReference type="RefSeq" id="WP_116624119.1">
    <property type="nucleotide sequence ID" value="NZ_QURN01000008.1"/>
</dbReference>
<feature type="signal peptide" evidence="1">
    <location>
        <begin position="1"/>
        <end position="19"/>
    </location>
</feature>
<organism evidence="2 3">
    <name type="scientific">Mesorhizobium denitrificans</name>
    <dbReference type="NCBI Taxonomy" id="2294114"/>
    <lineage>
        <taxon>Bacteria</taxon>
        <taxon>Pseudomonadati</taxon>
        <taxon>Pseudomonadota</taxon>
        <taxon>Alphaproteobacteria</taxon>
        <taxon>Hyphomicrobiales</taxon>
        <taxon>Phyllobacteriaceae</taxon>
        <taxon>Mesorhizobium</taxon>
    </lineage>
</organism>
<evidence type="ECO:0000256" key="1">
    <source>
        <dbReference type="SAM" id="SignalP"/>
    </source>
</evidence>
<gene>
    <name evidence="2" type="ORF">DY251_11830</name>
</gene>
<dbReference type="Pfam" id="PF08904">
    <property type="entry name" value="EipB_like"/>
    <property type="match status" value="1"/>
</dbReference>
<dbReference type="InterPro" id="IPR015000">
    <property type="entry name" value="EipB-like"/>
</dbReference>
<dbReference type="EMBL" id="QURN01000008">
    <property type="protein sequence ID" value="RFC67245.1"/>
    <property type="molecule type" value="Genomic_DNA"/>
</dbReference>
<name>A0A371XDF0_9HYPH</name>
<evidence type="ECO:0000313" key="3">
    <source>
        <dbReference type="Proteomes" id="UP000262379"/>
    </source>
</evidence>
<accession>A0A371XDF0</accession>
<dbReference type="AlphaFoldDB" id="A0A371XDF0"/>
<dbReference type="Proteomes" id="UP000262379">
    <property type="component" value="Unassembled WGS sequence"/>
</dbReference>
<sequence length="271" mass="29951">MRRAAAFLILAASAAPAVAGPQLVPHRAVYDLALDKASDRSGITGLAGRMVYEFNGSPCEGYTVNFRFVTQIDTRDVSRMTDQQTTTFEDGEGKNFSFVTKSYVDSSLDKELRGTATKEPNGLHVKIEKPEKESLELASTQFPTQHLLELLGKADKGENFFETTLFDGSEDGDRVMTTTVVVGKKAEPKADDPEIKADLKLLGKDSFWPVDIAYFDMHDDGGEELPEYRISFKLHPNGVTRDLVMDYGDFSMKGKLVNLALLPEPKSCPQK</sequence>
<proteinExistence type="predicted"/>
<reference evidence="3" key="1">
    <citation type="submission" date="2018-08" db="EMBL/GenBank/DDBJ databases">
        <authorList>
            <person name="Im W.T."/>
        </authorList>
    </citation>
    <scope>NUCLEOTIDE SEQUENCE [LARGE SCALE GENOMIC DNA]</scope>
    <source>
        <strain evidence="3">LA-28</strain>
    </source>
</reference>
<feature type="chain" id="PRO_5016604602" evidence="1">
    <location>
        <begin position="20"/>
        <end position="271"/>
    </location>
</feature>
<keyword evidence="1" id="KW-0732">Signal</keyword>
<protein>
    <submittedName>
        <fullName evidence="2">DUF1849 family protein</fullName>
    </submittedName>
</protein>
<evidence type="ECO:0000313" key="2">
    <source>
        <dbReference type="EMBL" id="RFC67245.1"/>
    </source>
</evidence>
<keyword evidence="3" id="KW-1185">Reference proteome</keyword>